<reference evidence="2 3" key="1">
    <citation type="journal article" date="2019" name="ACS Chem. Biol.">
        <title>Identification and Mobilization of a Cryptic Antibiotic Biosynthesis Gene Locus from a Human-Pathogenic Nocardia Isolate.</title>
        <authorList>
            <person name="Herisse M."/>
            <person name="Ishida K."/>
            <person name="Porter J.L."/>
            <person name="Howden B."/>
            <person name="Hertweck C."/>
            <person name="Stinear T.P."/>
            <person name="Pidot S.J."/>
        </authorList>
    </citation>
    <scope>NUCLEOTIDE SEQUENCE [LARGE SCALE GENOMIC DNA]</scope>
    <source>
        <strain evidence="2 3">AUSMDU00024985</strain>
    </source>
</reference>
<dbReference type="NCBIfam" id="TIGR03083">
    <property type="entry name" value="maleylpyruvate isomerase family mycothiol-dependent enzyme"/>
    <property type="match status" value="1"/>
</dbReference>
<dbReference type="AlphaFoldDB" id="A0A6G9XL72"/>
<dbReference type="InterPro" id="IPR017520">
    <property type="entry name" value="CHP03086"/>
</dbReference>
<protein>
    <submittedName>
        <fullName evidence="2">TIGR03086 family protein</fullName>
    </submittedName>
</protein>
<organism evidence="2 3">
    <name type="scientific">Nocardia brasiliensis</name>
    <dbReference type="NCBI Taxonomy" id="37326"/>
    <lineage>
        <taxon>Bacteria</taxon>
        <taxon>Bacillati</taxon>
        <taxon>Actinomycetota</taxon>
        <taxon>Actinomycetes</taxon>
        <taxon>Mycobacteriales</taxon>
        <taxon>Nocardiaceae</taxon>
        <taxon>Nocardia</taxon>
    </lineage>
</organism>
<proteinExistence type="predicted"/>
<dbReference type="Pfam" id="PF11716">
    <property type="entry name" value="MDMPI_N"/>
    <property type="match status" value="1"/>
</dbReference>
<dbReference type="GO" id="GO:0046872">
    <property type="term" value="F:metal ion binding"/>
    <property type="evidence" value="ECO:0007669"/>
    <property type="project" value="InterPro"/>
</dbReference>
<evidence type="ECO:0000313" key="3">
    <source>
        <dbReference type="Proteomes" id="UP000501705"/>
    </source>
</evidence>
<dbReference type="InterPro" id="IPR017517">
    <property type="entry name" value="Maleyloyr_isom"/>
</dbReference>
<evidence type="ECO:0000313" key="2">
    <source>
        <dbReference type="EMBL" id="QIS01600.1"/>
    </source>
</evidence>
<feature type="domain" description="Mycothiol-dependent maleylpyruvate isomerase metal-binding" evidence="1">
    <location>
        <begin position="30"/>
        <end position="149"/>
    </location>
</feature>
<sequence length="215" mass="22948">MSIDPDTGTASRTLDALMREVDLVALDARAVRTSVDLVDRATAADLTRPTPCADWTLHGLLTHMIAQHHGFAAAVRGDSDPTVWKTRALGGDPVASYRAAATEVGTAFAEPDVFDRKILLAEFSGEFQFSGAQAVSFHFIDYVVHSWDVARTLDLPVHFDADLLDAAHVVAAAVPGGATRLAPGAAFGPEVPWSTGDCLDQIVAMLGRSPRWPDD</sequence>
<dbReference type="RefSeq" id="WP_167460736.1">
    <property type="nucleotide sequence ID" value="NZ_CP046171.1"/>
</dbReference>
<dbReference type="NCBIfam" id="TIGR03086">
    <property type="entry name" value="TIGR03086 family metal-binding protein"/>
    <property type="match status" value="1"/>
</dbReference>
<evidence type="ECO:0000259" key="1">
    <source>
        <dbReference type="Pfam" id="PF11716"/>
    </source>
</evidence>
<dbReference type="Proteomes" id="UP000501705">
    <property type="component" value="Chromosome"/>
</dbReference>
<dbReference type="EMBL" id="CP046171">
    <property type="protein sequence ID" value="QIS01600.1"/>
    <property type="molecule type" value="Genomic_DNA"/>
</dbReference>
<accession>A0A6G9XL72</accession>
<dbReference type="InterPro" id="IPR024344">
    <property type="entry name" value="MDMPI_metal-binding"/>
</dbReference>
<dbReference type="InterPro" id="IPR034660">
    <property type="entry name" value="DinB/YfiT-like"/>
</dbReference>
<gene>
    <name evidence="2" type="ORF">F5X71_04075</name>
</gene>
<name>A0A6G9XL72_NOCBR</name>
<dbReference type="SUPFAM" id="SSF109854">
    <property type="entry name" value="DinB/YfiT-like putative metalloenzymes"/>
    <property type="match status" value="1"/>
</dbReference>